<dbReference type="InterPro" id="IPR014816">
    <property type="entry name" value="tRNA_MeTrfase_Gcd14"/>
</dbReference>
<dbReference type="SUPFAM" id="SSF53335">
    <property type="entry name" value="S-adenosyl-L-methionine-dependent methyltransferases"/>
    <property type="match status" value="1"/>
</dbReference>
<evidence type="ECO:0000313" key="9">
    <source>
        <dbReference type="RefSeq" id="XP_015283453.1"/>
    </source>
</evidence>
<gene>
    <name evidence="9" type="primary">TRMT61B</name>
</gene>
<dbReference type="RefSeq" id="XP_015283453.1">
    <property type="nucleotide sequence ID" value="XM_015427967.1"/>
</dbReference>
<sequence>MNAMLLLMDINQGDIVLEAGSGSGALSLFLSRAVGPLGHVISYEVRKDHHSIAKTNYQNWRAAWKIEHTVEWPDNVQFINEDVSTAAEGLKMKIFDAVALDMLIPQNAAIAVVPNLKQGGVCAVYLANITQVIQLLEAIRTSRSALFCESIIEVTHRKWLVHPVTQKNGNTFQHMKSKGNMVEDLTCRYENDELSAEQSEDDEILVSDRAEPPYVAKPHLCQSSHTAFLVKLRKFNPPDTKKAPGDDC</sequence>
<reference evidence="9" key="1">
    <citation type="submission" date="2025-08" db="UniProtKB">
        <authorList>
            <consortium name="RefSeq"/>
        </authorList>
    </citation>
    <scope>IDENTIFICATION</scope>
</reference>
<organism evidence="8 9">
    <name type="scientific">Gekko japonicus</name>
    <name type="common">Schlegel's Japanese gecko</name>
    <dbReference type="NCBI Taxonomy" id="146911"/>
    <lineage>
        <taxon>Eukaryota</taxon>
        <taxon>Metazoa</taxon>
        <taxon>Chordata</taxon>
        <taxon>Craniata</taxon>
        <taxon>Vertebrata</taxon>
        <taxon>Euteleostomi</taxon>
        <taxon>Lepidosauria</taxon>
        <taxon>Squamata</taxon>
        <taxon>Bifurcata</taxon>
        <taxon>Gekkota</taxon>
        <taxon>Gekkonidae</taxon>
        <taxon>Gekkoninae</taxon>
        <taxon>Gekko</taxon>
    </lineage>
</organism>
<dbReference type="Proteomes" id="UP000694871">
    <property type="component" value="Unplaced"/>
</dbReference>
<keyword evidence="5" id="KW-0819">tRNA processing</keyword>
<evidence type="ECO:0000256" key="1">
    <source>
        <dbReference type="ARBA" id="ARBA00012796"/>
    </source>
</evidence>
<evidence type="ECO:0000259" key="7">
    <source>
        <dbReference type="Pfam" id="PF08704"/>
    </source>
</evidence>
<dbReference type="GeneID" id="107124488"/>
<evidence type="ECO:0000256" key="5">
    <source>
        <dbReference type="ARBA" id="ARBA00022694"/>
    </source>
</evidence>
<name>A0ABM1LBW6_GEKJA</name>
<dbReference type="Pfam" id="PF08704">
    <property type="entry name" value="GCD14"/>
    <property type="match status" value="1"/>
</dbReference>
<dbReference type="EC" id="2.1.1.220" evidence="1"/>
<dbReference type="PANTHER" id="PTHR12133:SF1">
    <property type="entry name" value="TRNA (ADENINE(58)-N(1))-METHYLTRANSFERASE, MITOCHONDRIAL"/>
    <property type="match status" value="1"/>
</dbReference>
<keyword evidence="2" id="KW-0489">Methyltransferase</keyword>
<comment type="catalytic activity">
    <reaction evidence="6">
        <text>an adenosine in mRNA + S-adenosyl-L-methionine = an N(1)-methyladenosine in mRNA + S-adenosyl-L-homocysteine + H(+)</text>
        <dbReference type="Rhea" id="RHEA:55392"/>
        <dbReference type="Rhea" id="RHEA-COMP:12414"/>
        <dbReference type="Rhea" id="RHEA-COMP:12415"/>
        <dbReference type="ChEBI" id="CHEBI:15378"/>
        <dbReference type="ChEBI" id="CHEBI:57856"/>
        <dbReference type="ChEBI" id="CHEBI:59789"/>
        <dbReference type="ChEBI" id="CHEBI:74411"/>
        <dbReference type="ChEBI" id="CHEBI:74491"/>
    </reaction>
</comment>
<feature type="domain" description="tRNA (adenine(58)-N(1))-methyltransferase catalytic subunit TRM61 C-terminal" evidence="7">
    <location>
        <begin position="7"/>
        <end position="230"/>
    </location>
</feature>
<dbReference type="PROSITE" id="PS51620">
    <property type="entry name" value="SAM_TRM61"/>
    <property type="match status" value="1"/>
</dbReference>
<dbReference type="InterPro" id="IPR049470">
    <property type="entry name" value="TRM61_C"/>
</dbReference>
<evidence type="ECO:0000313" key="8">
    <source>
        <dbReference type="Proteomes" id="UP000694871"/>
    </source>
</evidence>
<dbReference type="CDD" id="cd02440">
    <property type="entry name" value="AdoMet_MTases"/>
    <property type="match status" value="1"/>
</dbReference>
<evidence type="ECO:0000256" key="2">
    <source>
        <dbReference type="ARBA" id="ARBA00022603"/>
    </source>
</evidence>
<proteinExistence type="predicted"/>
<keyword evidence="8" id="KW-1185">Reference proteome</keyword>
<evidence type="ECO:0000256" key="3">
    <source>
        <dbReference type="ARBA" id="ARBA00022679"/>
    </source>
</evidence>
<evidence type="ECO:0000256" key="6">
    <source>
        <dbReference type="ARBA" id="ARBA00048481"/>
    </source>
</evidence>
<keyword evidence="4" id="KW-0949">S-adenosyl-L-methionine</keyword>
<evidence type="ECO:0000256" key="4">
    <source>
        <dbReference type="ARBA" id="ARBA00022691"/>
    </source>
</evidence>
<dbReference type="PANTHER" id="PTHR12133">
    <property type="entry name" value="TRNA (ADENINE(58)-N(1))-METHYLTRANSFERASE"/>
    <property type="match status" value="1"/>
</dbReference>
<dbReference type="InterPro" id="IPR029063">
    <property type="entry name" value="SAM-dependent_MTases_sf"/>
</dbReference>
<dbReference type="Gene3D" id="3.40.50.150">
    <property type="entry name" value="Vaccinia Virus protein VP39"/>
    <property type="match status" value="1"/>
</dbReference>
<accession>A0ABM1LBW6</accession>
<protein>
    <recommendedName>
        <fullName evidence="1">tRNA (adenine(58)-N(1))-methyltransferase</fullName>
        <ecNumber evidence="1">2.1.1.220</ecNumber>
    </recommendedName>
</protein>
<keyword evidence="3" id="KW-0808">Transferase</keyword>